<evidence type="ECO:0000313" key="3">
    <source>
        <dbReference type="EMBL" id="KAG7361838.1"/>
    </source>
</evidence>
<dbReference type="InterPro" id="IPR018391">
    <property type="entry name" value="PQQ_b-propeller_rpt"/>
</dbReference>
<dbReference type="SMART" id="SM00564">
    <property type="entry name" value="PQQ"/>
    <property type="match status" value="2"/>
</dbReference>
<organism evidence="3 4">
    <name type="scientific">Nitzschia inconspicua</name>
    <dbReference type="NCBI Taxonomy" id="303405"/>
    <lineage>
        <taxon>Eukaryota</taxon>
        <taxon>Sar</taxon>
        <taxon>Stramenopiles</taxon>
        <taxon>Ochrophyta</taxon>
        <taxon>Bacillariophyta</taxon>
        <taxon>Bacillariophyceae</taxon>
        <taxon>Bacillariophycidae</taxon>
        <taxon>Bacillariales</taxon>
        <taxon>Bacillariaceae</taxon>
        <taxon>Nitzschia</taxon>
    </lineage>
</organism>
<dbReference type="Proteomes" id="UP000693970">
    <property type="component" value="Unassembled WGS sequence"/>
</dbReference>
<evidence type="ECO:0000256" key="1">
    <source>
        <dbReference type="SAM" id="MobiDB-lite"/>
    </source>
</evidence>
<reference evidence="3" key="1">
    <citation type="journal article" date="2021" name="Sci. Rep.">
        <title>Diploid genomic architecture of Nitzschia inconspicua, an elite biomass production diatom.</title>
        <authorList>
            <person name="Oliver A."/>
            <person name="Podell S."/>
            <person name="Pinowska A."/>
            <person name="Traller J.C."/>
            <person name="Smith S.R."/>
            <person name="McClure R."/>
            <person name="Beliaev A."/>
            <person name="Bohutskyi P."/>
            <person name="Hill E.A."/>
            <person name="Rabines A."/>
            <person name="Zheng H."/>
            <person name="Allen L.Z."/>
            <person name="Kuo A."/>
            <person name="Grigoriev I.V."/>
            <person name="Allen A.E."/>
            <person name="Hazlebeck D."/>
            <person name="Allen E.E."/>
        </authorList>
    </citation>
    <scope>NUCLEOTIDE SEQUENCE</scope>
    <source>
        <strain evidence="3">Hildebrandi</strain>
    </source>
</reference>
<proteinExistence type="predicted"/>
<gene>
    <name evidence="3" type="ORF">IV203_036939</name>
</gene>
<dbReference type="EMBL" id="JAGRRH010000013">
    <property type="protein sequence ID" value="KAG7361838.1"/>
    <property type="molecule type" value="Genomic_DNA"/>
</dbReference>
<feature type="compositionally biased region" description="Low complexity" evidence="1">
    <location>
        <begin position="595"/>
        <end position="608"/>
    </location>
</feature>
<feature type="compositionally biased region" description="Polar residues" evidence="1">
    <location>
        <begin position="80"/>
        <end position="94"/>
    </location>
</feature>
<feature type="region of interest" description="Disordered" evidence="1">
    <location>
        <begin position="77"/>
        <end position="97"/>
    </location>
</feature>
<name>A0A9K3LGZ9_9STRA</name>
<evidence type="ECO:0000313" key="4">
    <source>
        <dbReference type="Proteomes" id="UP000693970"/>
    </source>
</evidence>
<feature type="signal peptide" evidence="2">
    <location>
        <begin position="1"/>
        <end position="26"/>
    </location>
</feature>
<reference evidence="3" key="2">
    <citation type="submission" date="2021-04" db="EMBL/GenBank/DDBJ databases">
        <authorList>
            <person name="Podell S."/>
        </authorList>
    </citation>
    <scope>NUCLEOTIDE SEQUENCE</scope>
    <source>
        <strain evidence="3">Hildebrandi</strain>
    </source>
</reference>
<feature type="chain" id="PRO_5039897971" evidence="2">
    <location>
        <begin position="27"/>
        <end position="666"/>
    </location>
</feature>
<keyword evidence="2" id="KW-0732">Signal</keyword>
<feature type="region of interest" description="Disordered" evidence="1">
    <location>
        <begin position="587"/>
        <end position="611"/>
    </location>
</feature>
<dbReference type="AlphaFoldDB" id="A0A9K3LGZ9"/>
<accession>A0A9K3LGZ9</accession>
<keyword evidence="4" id="KW-1185">Reference proteome</keyword>
<evidence type="ECO:0000256" key="2">
    <source>
        <dbReference type="SAM" id="SignalP"/>
    </source>
</evidence>
<sequence>MTRTMTFLIAWLSFVVGSFVVHPSMAQQQSTQLPLMNEMAIDSWNVTEKLANDTDGTSRNEIDRWNVSSIFVLAPRNETENATQTPSESPSTAPSDYPTIVSNAEYYDIPKLKWAHKLEGTGLFRPEGKLAKGNSVRSSPDGLLVYVTKDNGGLSVISAHDGNSRWSYTPEPLSTGWSVACHSGVYFGKFGNGDQYLVFAVIDIPPQNDTQDYSSRVFAVSHPTNKILWKSESVPGTIQGSPIITQVNPGLYVFFNHNQRNLTSGELVGSFSMINGVDGTMMFTEIAGESRVDPGPDTWSRISSLRLPYTALGVAHQPEWGRYPGGKDNIRDVFIWSTSDMEGRGEHGYTRGFQLPKLFDPRFAPSMHTTFLRETRWNAIAAPALTKDGMDVVFGVGQNQVRGWTGDDDFEKAANMEQSLGTDSKDDLLRKLPLVHLQHFFELIGNEIELILIAVVNFDFQRFPFPQFFPNLSAKPVVSRDDQYIYVTRVNGFVSALKMASGEEVWELSCADIQDTSIVSESVSRSVSTCVDLIDAESSISPNGLVFFYGDKFGNVKALQLGLSTIPTSAPSEIPTFPITSFPSIAPSDSPSQTPFPTGGPTTTPFPTEMSSVRPTLAPIDWAELMNGNIGASAAASGRRESWISMTTPTIMAVMTLSFNAFWALV</sequence>
<comment type="caution">
    <text evidence="3">The sequence shown here is derived from an EMBL/GenBank/DDBJ whole genome shotgun (WGS) entry which is preliminary data.</text>
</comment>
<protein>
    <submittedName>
        <fullName evidence="3">PQQ-like domain containing protein</fullName>
    </submittedName>
</protein>
<dbReference type="OrthoDB" id="56347at2759"/>